<feature type="active site" description="Proton donor" evidence="3">
    <location>
        <position position="178"/>
    </location>
</feature>
<feature type="active site" description="Nucleophile" evidence="3">
    <location>
        <position position="274"/>
    </location>
</feature>
<dbReference type="GO" id="GO:0016597">
    <property type="term" value="F:amino acid binding"/>
    <property type="evidence" value="ECO:0007669"/>
    <property type="project" value="TreeGrafter"/>
</dbReference>
<gene>
    <name evidence="4" type="ORF">DJ017_00855</name>
</gene>
<dbReference type="AlphaFoldDB" id="A0A328AEV3"/>
<comment type="caution">
    <text evidence="4">The sequence shown here is derived from an EMBL/GenBank/DDBJ whole genome shotgun (WGS) entry which is preliminary data.</text>
</comment>
<dbReference type="Gene3D" id="3.75.10.10">
    <property type="entry name" value="L-arginine/glycine Amidinotransferase, Chain A"/>
    <property type="match status" value="1"/>
</dbReference>
<dbReference type="RefSeq" id="WP_111526932.1">
    <property type="nucleotide sequence ID" value="NZ_JBHRSG010000001.1"/>
</dbReference>
<dbReference type="PANTHER" id="PTHR12737">
    <property type="entry name" value="DIMETHYLARGININE DIMETHYLAMINOHYDROLASE"/>
    <property type="match status" value="1"/>
</dbReference>
<evidence type="ECO:0000256" key="2">
    <source>
        <dbReference type="ARBA" id="ARBA00022801"/>
    </source>
</evidence>
<dbReference type="InterPro" id="IPR033199">
    <property type="entry name" value="DDAH-like"/>
</dbReference>
<proteinExistence type="inferred from homology"/>
<dbReference type="GO" id="GO:0045429">
    <property type="term" value="P:positive regulation of nitric oxide biosynthetic process"/>
    <property type="evidence" value="ECO:0007669"/>
    <property type="project" value="TreeGrafter"/>
</dbReference>
<keyword evidence="5" id="KW-1185">Reference proteome</keyword>
<name>A0A328AEV3_9CAUL</name>
<keyword evidence="4" id="KW-0808">Transferase</keyword>
<accession>A0A328AEV3</accession>
<dbReference type="EMBL" id="QFYQ01000001">
    <property type="protein sequence ID" value="RAK53179.1"/>
    <property type="molecule type" value="Genomic_DNA"/>
</dbReference>
<reference evidence="5" key="1">
    <citation type="submission" date="2018-05" db="EMBL/GenBank/DDBJ databases">
        <authorList>
            <person name="Li X."/>
        </authorList>
    </citation>
    <scope>NUCLEOTIDE SEQUENCE [LARGE SCALE GENOMIC DNA]</scope>
    <source>
        <strain evidence="5">LX32</strain>
    </source>
</reference>
<dbReference type="GO" id="GO:0006525">
    <property type="term" value="P:arginine metabolic process"/>
    <property type="evidence" value="ECO:0007669"/>
    <property type="project" value="TreeGrafter"/>
</dbReference>
<evidence type="ECO:0000313" key="5">
    <source>
        <dbReference type="Proteomes" id="UP000249254"/>
    </source>
</evidence>
<dbReference type="GO" id="GO:0000052">
    <property type="term" value="P:citrulline metabolic process"/>
    <property type="evidence" value="ECO:0007669"/>
    <property type="project" value="TreeGrafter"/>
</dbReference>
<dbReference type="GO" id="GO:0016403">
    <property type="term" value="F:dimethylargininase activity"/>
    <property type="evidence" value="ECO:0007669"/>
    <property type="project" value="TreeGrafter"/>
</dbReference>
<dbReference type="GO" id="GO:0016740">
    <property type="term" value="F:transferase activity"/>
    <property type="evidence" value="ECO:0007669"/>
    <property type="project" value="UniProtKB-KW"/>
</dbReference>
<dbReference type="PANTHER" id="PTHR12737:SF9">
    <property type="entry name" value="DIMETHYLARGININASE"/>
    <property type="match status" value="1"/>
</dbReference>
<organism evidence="4 5">
    <name type="scientific">Phenylobacterium soli</name>
    <dbReference type="NCBI Taxonomy" id="2170551"/>
    <lineage>
        <taxon>Bacteria</taxon>
        <taxon>Pseudomonadati</taxon>
        <taxon>Pseudomonadota</taxon>
        <taxon>Alphaproteobacteria</taxon>
        <taxon>Caulobacterales</taxon>
        <taxon>Caulobacteraceae</taxon>
        <taxon>Phenylobacterium</taxon>
    </lineage>
</organism>
<dbReference type="Pfam" id="PF19420">
    <property type="entry name" value="DDAH_eukar"/>
    <property type="match status" value="1"/>
</dbReference>
<evidence type="ECO:0000256" key="1">
    <source>
        <dbReference type="ARBA" id="ARBA00008532"/>
    </source>
</evidence>
<comment type="similarity">
    <text evidence="1">Belongs to the DDAH family.</text>
</comment>
<dbReference type="Proteomes" id="UP000249254">
    <property type="component" value="Unassembled WGS sequence"/>
</dbReference>
<sequence>MTERPLYLMTDPGCFDVCYQINPWMKPDAWKADPSACLTAAKTASGELKQALQGLGAQVETIGAVQGLPDLVFPANAAIVLDGRALPARFRYPERQGEEAIFREVFCRLKTRGLIDEIVDLPEGVFQEGAGDAIWDADRSFFWAGHGPRSSRASLSVIHKVFGQEVVGLELASDRYYHLDTCFCPLAGGKVLYYPAAFTADALATIRARVPEHLRIEASDEEAQAFCVNAVNLGQRIVMARAPDSLKAKLAGAGYSLTEVDLSPFILSGGAAYCMTLRLDRKSRPERAILAAE</sequence>
<evidence type="ECO:0000256" key="3">
    <source>
        <dbReference type="PIRSR" id="PIRSR633199-1"/>
    </source>
</evidence>
<dbReference type="SUPFAM" id="SSF55909">
    <property type="entry name" value="Pentein"/>
    <property type="match status" value="1"/>
</dbReference>
<evidence type="ECO:0000313" key="4">
    <source>
        <dbReference type="EMBL" id="RAK53179.1"/>
    </source>
</evidence>
<keyword evidence="2" id="KW-0378">Hydrolase</keyword>
<dbReference type="OrthoDB" id="9814070at2"/>
<protein>
    <submittedName>
        <fullName evidence="4">Amidinotransferase</fullName>
    </submittedName>
</protein>